<dbReference type="EMBL" id="CP102774">
    <property type="protein sequence ID" value="UZF89094.1"/>
    <property type="molecule type" value="Genomic_DNA"/>
</dbReference>
<feature type="domain" description="Flavin reductase like" evidence="2">
    <location>
        <begin position="10"/>
        <end position="155"/>
    </location>
</feature>
<dbReference type="GO" id="GO:0010181">
    <property type="term" value="F:FMN binding"/>
    <property type="evidence" value="ECO:0007669"/>
    <property type="project" value="InterPro"/>
</dbReference>
<dbReference type="AlphaFoldDB" id="A0A9E8A242"/>
<proteinExistence type="predicted"/>
<keyword evidence="1" id="KW-0560">Oxidoreductase</keyword>
<evidence type="ECO:0000259" key="2">
    <source>
        <dbReference type="SMART" id="SM00903"/>
    </source>
</evidence>
<sequence>MDAKAFRQSLGEFATGVAVITAQGSGEELIGMTMSSFNSVSIDPPLVLFSVDRRANSLPAMLEAKGFAVNVLAREQEQISNRFARALSDKWTEVKRTVGHAQAPLITGALAHFECEPYAHHDGGDHVIFVVRVLRHAMRAGNPAPLIFFRGRYRDIVDETEREPSWPLPMHY</sequence>
<accession>A0A9E8A242</accession>
<dbReference type="GO" id="GO:0042602">
    <property type="term" value="F:riboflavin reductase (NADPH) activity"/>
    <property type="evidence" value="ECO:0007669"/>
    <property type="project" value="TreeGrafter"/>
</dbReference>
<dbReference type="InterPro" id="IPR050268">
    <property type="entry name" value="NADH-dep_flavin_reductase"/>
</dbReference>
<name>A0A9E8A242_9HYPH</name>
<dbReference type="SUPFAM" id="SSF50475">
    <property type="entry name" value="FMN-binding split barrel"/>
    <property type="match status" value="1"/>
</dbReference>
<protein>
    <submittedName>
        <fullName evidence="3">Flavin reductase family protein</fullName>
    </submittedName>
</protein>
<dbReference type="PANTHER" id="PTHR30466">
    <property type="entry name" value="FLAVIN REDUCTASE"/>
    <property type="match status" value="1"/>
</dbReference>
<evidence type="ECO:0000256" key="1">
    <source>
        <dbReference type="ARBA" id="ARBA00023002"/>
    </source>
</evidence>
<dbReference type="InterPro" id="IPR002563">
    <property type="entry name" value="Flavin_Rdtase-like_dom"/>
</dbReference>
<dbReference type="SMART" id="SM00903">
    <property type="entry name" value="Flavin_Reduct"/>
    <property type="match status" value="1"/>
</dbReference>
<organism evidence="3">
    <name type="scientific">Bosea sp. NBC_00436</name>
    <dbReference type="NCBI Taxonomy" id="2969620"/>
    <lineage>
        <taxon>Bacteria</taxon>
        <taxon>Pseudomonadati</taxon>
        <taxon>Pseudomonadota</taxon>
        <taxon>Alphaproteobacteria</taxon>
        <taxon>Hyphomicrobiales</taxon>
        <taxon>Boseaceae</taxon>
        <taxon>Bosea</taxon>
    </lineage>
</organism>
<dbReference type="Gene3D" id="2.30.110.10">
    <property type="entry name" value="Electron Transport, Fmn-binding Protein, Chain A"/>
    <property type="match status" value="1"/>
</dbReference>
<dbReference type="Pfam" id="PF01613">
    <property type="entry name" value="Flavin_Reduct"/>
    <property type="match status" value="1"/>
</dbReference>
<gene>
    <name evidence="3" type="ORF">NWE54_10045</name>
</gene>
<evidence type="ECO:0000313" key="3">
    <source>
        <dbReference type="EMBL" id="UZF89094.1"/>
    </source>
</evidence>
<dbReference type="PANTHER" id="PTHR30466:SF1">
    <property type="entry name" value="FMN REDUCTASE (NADH) RUTF"/>
    <property type="match status" value="1"/>
</dbReference>
<dbReference type="InterPro" id="IPR012349">
    <property type="entry name" value="Split_barrel_FMN-bd"/>
</dbReference>
<reference evidence="3" key="1">
    <citation type="submission" date="2022-08" db="EMBL/GenBank/DDBJ databases">
        <title>Complete Genome Sequences of 2 Bosea sp. soil isolates.</title>
        <authorList>
            <person name="Alvarez Arevalo M."/>
            <person name="Sterndorff E.B."/>
            <person name="Faurdal D."/>
            <person name="Joergensen T.S."/>
            <person name="Weber T."/>
        </authorList>
    </citation>
    <scope>NUCLEOTIDE SEQUENCE</scope>
    <source>
        <strain evidence="3">NBC_00436</strain>
    </source>
</reference>